<comment type="caution">
    <text evidence="1">The sequence shown here is derived from an EMBL/GenBank/DDBJ whole genome shotgun (WGS) entry which is preliminary data.</text>
</comment>
<evidence type="ECO:0008006" key="3">
    <source>
        <dbReference type="Google" id="ProtNLM"/>
    </source>
</evidence>
<dbReference type="AlphaFoldDB" id="A0A8T3C167"/>
<accession>A0A8T3C167</accession>
<sequence length="135" mass="15821">MLCAFDNEERPDLVMSNGPWYVKRQNIGEDKWSSQFSPDSLKGLTSPIWIRLPSLPLHCWDEINVCRIASKVGKPYLIDDNMFHWGRREFSRICVHIQIEKILSLGVWVEGNSGRVYKKFEYKKIPNLCYNCGRI</sequence>
<organism evidence="1 2">
    <name type="scientific">Dendrobium nobile</name>
    <name type="common">Orchid</name>
    <dbReference type="NCBI Taxonomy" id="94219"/>
    <lineage>
        <taxon>Eukaryota</taxon>
        <taxon>Viridiplantae</taxon>
        <taxon>Streptophyta</taxon>
        <taxon>Embryophyta</taxon>
        <taxon>Tracheophyta</taxon>
        <taxon>Spermatophyta</taxon>
        <taxon>Magnoliopsida</taxon>
        <taxon>Liliopsida</taxon>
        <taxon>Asparagales</taxon>
        <taxon>Orchidaceae</taxon>
        <taxon>Epidendroideae</taxon>
        <taxon>Malaxideae</taxon>
        <taxon>Dendrobiinae</taxon>
        <taxon>Dendrobium</taxon>
    </lineage>
</organism>
<gene>
    <name evidence="1" type="ORF">KFK09_003823</name>
</gene>
<proteinExistence type="predicted"/>
<reference evidence="1" key="1">
    <citation type="journal article" date="2022" name="Front. Genet.">
        <title>Chromosome-Scale Assembly of the Dendrobium nobile Genome Provides Insights Into the Molecular Mechanism of the Biosynthesis of the Medicinal Active Ingredient of Dendrobium.</title>
        <authorList>
            <person name="Xu Q."/>
            <person name="Niu S.-C."/>
            <person name="Li K.-L."/>
            <person name="Zheng P.-J."/>
            <person name="Zhang X.-J."/>
            <person name="Jia Y."/>
            <person name="Liu Y."/>
            <person name="Niu Y.-X."/>
            <person name="Yu L.-H."/>
            <person name="Chen D.-F."/>
            <person name="Zhang G.-Q."/>
        </authorList>
    </citation>
    <scope>NUCLEOTIDE SEQUENCE</scope>
    <source>
        <tissue evidence="1">Leaf</tissue>
    </source>
</reference>
<evidence type="ECO:0000313" key="1">
    <source>
        <dbReference type="EMBL" id="KAI0524453.1"/>
    </source>
</evidence>
<protein>
    <recommendedName>
        <fullName evidence="3">DUF4283 domain-containing protein</fullName>
    </recommendedName>
</protein>
<dbReference type="Proteomes" id="UP000829196">
    <property type="component" value="Unassembled WGS sequence"/>
</dbReference>
<dbReference type="InterPro" id="IPR040256">
    <property type="entry name" value="At4g02000-like"/>
</dbReference>
<keyword evidence="2" id="KW-1185">Reference proteome</keyword>
<dbReference type="PANTHER" id="PTHR31286">
    <property type="entry name" value="GLYCINE-RICH CELL WALL STRUCTURAL PROTEIN 1.8-LIKE"/>
    <property type="match status" value="1"/>
</dbReference>
<dbReference type="OrthoDB" id="1096772at2759"/>
<name>A0A8T3C167_DENNO</name>
<dbReference type="EMBL" id="JAGYWB010000004">
    <property type="protein sequence ID" value="KAI0524453.1"/>
    <property type="molecule type" value="Genomic_DNA"/>
</dbReference>
<dbReference type="PANTHER" id="PTHR31286:SF180">
    <property type="entry name" value="OS10G0362600 PROTEIN"/>
    <property type="match status" value="1"/>
</dbReference>
<evidence type="ECO:0000313" key="2">
    <source>
        <dbReference type="Proteomes" id="UP000829196"/>
    </source>
</evidence>